<gene>
    <name evidence="1" type="ORF">K435DRAFT_194325</name>
</gene>
<evidence type="ECO:0000313" key="1">
    <source>
        <dbReference type="EMBL" id="THU93302.1"/>
    </source>
</evidence>
<organism evidence="1 2">
    <name type="scientific">Dendrothele bispora (strain CBS 962.96)</name>
    <dbReference type="NCBI Taxonomy" id="1314807"/>
    <lineage>
        <taxon>Eukaryota</taxon>
        <taxon>Fungi</taxon>
        <taxon>Dikarya</taxon>
        <taxon>Basidiomycota</taxon>
        <taxon>Agaricomycotina</taxon>
        <taxon>Agaricomycetes</taxon>
        <taxon>Agaricomycetidae</taxon>
        <taxon>Agaricales</taxon>
        <taxon>Agaricales incertae sedis</taxon>
        <taxon>Dendrothele</taxon>
    </lineage>
</organism>
<dbReference type="EMBL" id="ML179252">
    <property type="protein sequence ID" value="THU93302.1"/>
    <property type="molecule type" value="Genomic_DNA"/>
</dbReference>
<name>A0A4S8LUT4_DENBC</name>
<dbReference type="Proteomes" id="UP000297245">
    <property type="component" value="Unassembled WGS sequence"/>
</dbReference>
<protein>
    <submittedName>
        <fullName evidence="1">Uncharacterized protein</fullName>
    </submittedName>
</protein>
<dbReference type="AlphaFoldDB" id="A0A4S8LUT4"/>
<accession>A0A4S8LUT4</accession>
<proteinExistence type="predicted"/>
<keyword evidence="2" id="KW-1185">Reference proteome</keyword>
<dbReference type="OrthoDB" id="270763at2759"/>
<sequence>MVAGRVLQTFSDPSFNSERQDTLLGYMRILELHLIPDDRDFSSAHWSSTFPVASMC</sequence>
<evidence type="ECO:0000313" key="2">
    <source>
        <dbReference type="Proteomes" id="UP000297245"/>
    </source>
</evidence>
<reference evidence="1 2" key="1">
    <citation type="journal article" date="2019" name="Nat. Ecol. Evol.">
        <title>Megaphylogeny resolves global patterns of mushroom evolution.</title>
        <authorList>
            <person name="Varga T."/>
            <person name="Krizsan K."/>
            <person name="Foldi C."/>
            <person name="Dima B."/>
            <person name="Sanchez-Garcia M."/>
            <person name="Sanchez-Ramirez S."/>
            <person name="Szollosi G.J."/>
            <person name="Szarkandi J.G."/>
            <person name="Papp V."/>
            <person name="Albert L."/>
            <person name="Andreopoulos W."/>
            <person name="Angelini C."/>
            <person name="Antonin V."/>
            <person name="Barry K.W."/>
            <person name="Bougher N.L."/>
            <person name="Buchanan P."/>
            <person name="Buyck B."/>
            <person name="Bense V."/>
            <person name="Catcheside P."/>
            <person name="Chovatia M."/>
            <person name="Cooper J."/>
            <person name="Damon W."/>
            <person name="Desjardin D."/>
            <person name="Finy P."/>
            <person name="Geml J."/>
            <person name="Haridas S."/>
            <person name="Hughes K."/>
            <person name="Justo A."/>
            <person name="Karasinski D."/>
            <person name="Kautmanova I."/>
            <person name="Kiss B."/>
            <person name="Kocsube S."/>
            <person name="Kotiranta H."/>
            <person name="LaButti K.M."/>
            <person name="Lechner B.E."/>
            <person name="Liimatainen K."/>
            <person name="Lipzen A."/>
            <person name="Lukacs Z."/>
            <person name="Mihaltcheva S."/>
            <person name="Morgado L.N."/>
            <person name="Niskanen T."/>
            <person name="Noordeloos M.E."/>
            <person name="Ohm R.A."/>
            <person name="Ortiz-Santana B."/>
            <person name="Ovrebo C."/>
            <person name="Racz N."/>
            <person name="Riley R."/>
            <person name="Savchenko A."/>
            <person name="Shiryaev A."/>
            <person name="Soop K."/>
            <person name="Spirin V."/>
            <person name="Szebenyi C."/>
            <person name="Tomsovsky M."/>
            <person name="Tulloss R.E."/>
            <person name="Uehling J."/>
            <person name="Grigoriev I.V."/>
            <person name="Vagvolgyi C."/>
            <person name="Papp T."/>
            <person name="Martin F.M."/>
            <person name="Miettinen O."/>
            <person name="Hibbett D.S."/>
            <person name="Nagy L.G."/>
        </authorList>
    </citation>
    <scope>NUCLEOTIDE SEQUENCE [LARGE SCALE GENOMIC DNA]</scope>
    <source>
        <strain evidence="1 2">CBS 962.96</strain>
    </source>
</reference>